<dbReference type="UniPathway" id="UPA00253">
    <property type="reaction ID" value="UER00333"/>
</dbReference>
<dbReference type="GO" id="GO:0003952">
    <property type="term" value="F:NAD+ synthase (glutamine-hydrolyzing) activity"/>
    <property type="evidence" value="ECO:0007669"/>
    <property type="project" value="InterPro"/>
</dbReference>
<keyword evidence="7 8" id="KW-0520">NAD</keyword>
<dbReference type="KEGG" id="gpi:GPICK_13120"/>
<dbReference type="NCBIfam" id="NF010587">
    <property type="entry name" value="PRK13980.1"/>
    <property type="match status" value="1"/>
</dbReference>
<evidence type="ECO:0000259" key="11">
    <source>
        <dbReference type="Pfam" id="PF02540"/>
    </source>
</evidence>
<evidence type="ECO:0000256" key="3">
    <source>
        <dbReference type="ARBA" id="ARBA00022723"/>
    </source>
</evidence>
<comment type="pathway">
    <text evidence="8">Cofactor biosynthesis; NAD(+) biosynthesis; NAD(+) from deamido-NAD(+) (ammonia route): step 1/1.</text>
</comment>
<dbReference type="HOGENOM" id="CLU_059327_1_2_7"/>
<keyword evidence="4 8" id="KW-0547">Nucleotide-binding</keyword>
<keyword evidence="3 8" id="KW-0479">Metal-binding</keyword>
<keyword evidence="6 8" id="KW-0460">Magnesium</keyword>
<dbReference type="GO" id="GO:0005737">
    <property type="term" value="C:cytoplasm"/>
    <property type="evidence" value="ECO:0007669"/>
    <property type="project" value="InterPro"/>
</dbReference>
<evidence type="ECO:0000256" key="5">
    <source>
        <dbReference type="ARBA" id="ARBA00022840"/>
    </source>
</evidence>
<evidence type="ECO:0000256" key="7">
    <source>
        <dbReference type="ARBA" id="ARBA00023027"/>
    </source>
</evidence>
<comment type="function">
    <text evidence="8">Catalyzes the ATP-dependent amidation of deamido-NAD to form NAD. Uses ammonia as a nitrogen source.</text>
</comment>
<proteinExistence type="inferred from homology"/>
<feature type="binding site" evidence="8">
    <location>
        <begin position="33"/>
        <end position="40"/>
    </location>
    <ligand>
        <name>ATP</name>
        <dbReference type="ChEBI" id="CHEBI:30616"/>
    </ligand>
</feature>
<reference evidence="12 13" key="1">
    <citation type="journal article" date="2015" name="Genome Announc.">
        <title>Complete Genome of Geobacter pickeringii G13T, a Metal-Reducing Isolate from Sedimentary Kaolin Deposits.</title>
        <authorList>
            <person name="Badalamenti J.P."/>
            <person name="Bond D.R."/>
        </authorList>
    </citation>
    <scope>NUCLEOTIDE SEQUENCE [LARGE SCALE GENOMIC DNA]</scope>
    <source>
        <strain evidence="12 13">G13</strain>
    </source>
</reference>
<feature type="binding site" evidence="8">
    <location>
        <position position="39"/>
    </location>
    <ligand>
        <name>Mg(2+)</name>
        <dbReference type="ChEBI" id="CHEBI:18420"/>
    </ligand>
</feature>
<dbReference type="FunFam" id="3.40.50.620:FF:000106">
    <property type="entry name" value="Glutamine-dependent NAD(+) synthetase"/>
    <property type="match status" value="1"/>
</dbReference>
<feature type="binding site" description="in other chain" evidence="8">
    <location>
        <position position="115"/>
    </location>
    <ligand>
        <name>deamido-NAD(+)</name>
        <dbReference type="ChEBI" id="CHEBI:58437"/>
        <note>ligand shared between two neighboring subunits</note>
    </ligand>
</feature>
<evidence type="ECO:0000256" key="1">
    <source>
        <dbReference type="ARBA" id="ARBA00005859"/>
    </source>
</evidence>
<evidence type="ECO:0000313" key="13">
    <source>
        <dbReference type="Proteomes" id="UP000057609"/>
    </source>
</evidence>
<keyword evidence="13" id="KW-1185">Reference proteome</keyword>
<protein>
    <recommendedName>
        <fullName evidence="8 10">NH(3)-dependent NAD(+) synthetase</fullName>
        <ecNumber evidence="8 10">6.3.1.5</ecNumber>
    </recommendedName>
</protein>
<dbReference type="GO" id="GO:0004359">
    <property type="term" value="F:glutaminase activity"/>
    <property type="evidence" value="ECO:0007669"/>
    <property type="project" value="InterPro"/>
</dbReference>
<dbReference type="CDD" id="cd00553">
    <property type="entry name" value="NAD_synthase"/>
    <property type="match status" value="1"/>
</dbReference>
<feature type="binding site" evidence="8">
    <location>
        <position position="135"/>
    </location>
    <ligand>
        <name>ATP</name>
        <dbReference type="ChEBI" id="CHEBI:30616"/>
    </ligand>
</feature>
<comment type="catalytic activity">
    <reaction evidence="8 10">
        <text>deamido-NAD(+) + NH4(+) + ATP = AMP + diphosphate + NAD(+) + H(+)</text>
        <dbReference type="Rhea" id="RHEA:21188"/>
        <dbReference type="ChEBI" id="CHEBI:15378"/>
        <dbReference type="ChEBI" id="CHEBI:28938"/>
        <dbReference type="ChEBI" id="CHEBI:30616"/>
        <dbReference type="ChEBI" id="CHEBI:33019"/>
        <dbReference type="ChEBI" id="CHEBI:57540"/>
        <dbReference type="ChEBI" id="CHEBI:58437"/>
        <dbReference type="ChEBI" id="CHEBI:456215"/>
        <dbReference type="EC" id="6.3.1.5"/>
    </reaction>
</comment>
<dbReference type="AlphaFoldDB" id="A0A0B5BJC1"/>
<dbReference type="Gene3D" id="3.40.50.620">
    <property type="entry name" value="HUPs"/>
    <property type="match status" value="1"/>
</dbReference>
<organism evidence="12 13">
    <name type="scientific">Geobacter pickeringii</name>
    <dbReference type="NCBI Taxonomy" id="345632"/>
    <lineage>
        <taxon>Bacteria</taxon>
        <taxon>Pseudomonadati</taxon>
        <taxon>Thermodesulfobacteriota</taxon>
        <taxon>Desulfuromonadia</taxon>
        <taxon>Geobacterales</taxon>
        <taxon>Geobacteraceae</taxon>
        <taxon>Geobacter</taxon>
    </lineage>
</organism>
<dbReference type="GO" id="GO:0009435">
    <property type="term" value="P:NAD+ biosynthetic process"/>
    <property type="evidence" value="ECO:0007669"/>
    <property type="project" value="UniProtKB-UniRule"/>
</dbReference>
<dbReference type="InterPro" id="IPR022310">
    <property type="entry name" value="NAD/GMP_synthase"/>
</dbReference>
<dbReference type="NCBIfam" id="TIGR00552">
    <property type="entry name" value="nadE"/>
    <property type="match status" value="1"/>
</dbReference>
<evidence type="ECO:0000256" key="2">
    <source>
        <dbReference type="ARBA" id="ARBA00022598"/>
    </source>
</evidence>
<accession>A0A0B5BJC1</accession>
<keyword evidence="5 8" id="KW-0067">ATP-binding</keyword>
<dbReference type="STRING" id="345632.GPICK_13120"/>
<sequence length="272" mass="30690">MGLKVNAKLLRQLLVGFIREEVCKVGVRKAVLGLSGGIDSALVAFLAAEALGPENVYAFVMPYRTSNPESEAHARLAAEQLGIPHEVVEITSMVESYFSRYPDADNMRRGNKMARERMTILYDQSAALSALVLGTSNKTELLLGYGTLFGDMASALNPIGDIYKTQVWHLSEEMGVPRAIIEKKPSADLWAGQTDEQELGFTYREVDELLYHMVDLRMNREELVADGFDPLFIDTIYHKIQNSHFKRRLPVIAKVSNRTIDRDFRYSRDWGK</sequence>
<dbReference type="HAMAP" id="MF_00193">
    <property type="entry name" value="NadE_ammonia_dep"/>
    <property type="match status" value="1"/>
</dbReference>
<dbReference type="InterPro" id="IPR003694">
    <property type="entry name" value="NAD_synthase"/>
</dbReference>
<comment type="caution">
    <text evidence="8">Lacks conserved residue(s) required for the propagation of feature annotation.</text>
</comment>
<dbReference type="GO" id="GO:0008795">
    <property type="term" value="F:NAD+ synthase activity"/>
    <property type="evidence" value="ECO:0007669"/>
    <property type="project" value="UniProtKB-UniRule"/>
</dbReference>
<evidence type="ECO:0000256" key="8">
    <source>
        <dbReference type="HAMAP-Rule" id="MF_00193"/>
    </source>
</evidence>
<name>A0A0B5BJC1_9BACT</name>
<dbReference type="InterPro" id="IPR014729">
    <property type="entry name" value="Rossmann-like_a/b/a_fold"/>
</dbReference>
<dbReference type="EMBL" id="CP009788">
    <property type="protein sequence ID" value="AJE04171.1"/>
    <property type="molecule type" value="Genomic_DNA"/>
</dbReference>
<comment type="similarity">
    <text evidence="1 8 9">Belongs to the NAD synthetase family.</text>
</comment>
<dbReference type="EC" id="6.3.1.5" evidence="8 10"/>
<feature type="binding site" evidence="8">
    <location>
        <position position="140"/>
    </location>
    <ligand>
        <name>Mg(2+)</name>
        <dbReference type="ChEBI" id="CHEBI:18420"/>
    </ligand>
</feature>
<dbReference type="InterPro" id="IPR022926">
    <property type="entry name" value="NH(3)-dep_NAD(+)_synth"/>
</dbReference>
<dbReference type="GO" id="GO:0005524">
    <property type="term" value="F:ATP binding"/>
    <property type="evidence" value="ECO:0007669"/>
    <property type="project" value="UniProtKB-UniRule"/>
</dbReference>
<dbReference type="SUPFAM" id="SSF52402">
    <property type="entry name" value="Adenine nucleotide alpha hydrolases-like"/>
    <property type="match status" value="1"/>
</dbReference>
<feature type="binding site" evidence="8">
    <location>
        <position position="186"/>
    </location>
    <ligand>
        <name>ATP</name>
        <dbReference type="ChEBI" id="CHEBI:30616"/>
    </ligand>
</feature>
<evidence type="ECO:0000256" key="9">
    <source>
        <dbReference type="RuleBase" id="RU003811"/>
    </source>
</evidence>
<dbReference type="GO" id="GO:0046872">
    <property type="term" value="F:metal ion binding"/>
    <property type="evidence" value="ECO:0007669"/>
    <property type="project" value="UniProtKB-KW"/>
</dbReference>
<feature type="domain" description="NAD/GMP synthase" evidence="11">
    <location>
        <begin position="14"/>
        <end position="250"/>
    </location>
</feature>
<evidence type="ECO:0000256" key="4">
    <source>
        <dbReference type="ARBA" id="ARBA00022741"/>
    </source>
</evidence>
<dbReference type="RefSeq" id="WP_039743933.1">
    <property type="nucleotide sequence ID" value="NZ_CP009788.1"/>
</dbReference>
<dbReference type="Proteomes" id="UP000057609">
    <property type="component" value="Chromosome"/>
</dbReference>
<evidence type="ECO:0000313" key="12">
    <source>
        <dbReference type="EMBL" id="AJE04171.1"/>
    </source>
</evidence>
<dbReference type="Pfam" id="PF02540">
    <property type="entry name" value="NAD_synthase"/>
    <property type="match status" value="1"/>
</dbReference>
<evidence type="ECO:0000256" key="10">
    <source>
        <dbReference type="RuleBase" id="RU003812"/>
    </source>
</evidence>
<dbReference type="PANTHER" id="PTHR23090">
    <property type="entry name" value="NH 3 /GLUTAMINE-DEPENDENT NAD + SYNTHETASE"/>
    <property type="match status" value="1"/>
</dbReference>
<keyword evidence="2 8" id="KW-0436">Ligase</keyword>
<comment type="subunit">
    <text evidence="8">Homodimer.</text>
</comment>
<evidence type="ECO:0000256" key="6">
    <source>
        <dbReference type="ARBA" id="ARBA00022842"/>
    </source>
</evidence>
<gene>
    <name evidence="8" type="primary">nadE</name>
    <name evidence="12" type="ORF">GPICK_13120</name>
</gene>
<feature type="binding site" evidence="8">
    <location>
        <position position="164"/>
    </location>
    <ligand>
        <name>ATP</name>
        <dbReference type="ChEBI" id="CHEBI:30616"/>
    </ligand>
</feature>
<dbReference type="PANTHER" id="PTHR23090:SF9">
    <property type="entry name" value="GLUTAMINE-DEPENDENT NAD(+) SYNTHETASE"/>
    <property type="match status" value="1"/>
</dbReference>